<comment type="similarity">
    <text evidence="1 5">Belongs to the peptidase S8 family.</text>
</comment>
<organism evidence="7 8">
    <name type="scientific">Alteribacillus bidgolensis</name>
    <dbReference type="NCBI Taxonomy" id="930129"/>
    <lineage>
        <taxon>Bacteria</taxon>
        <taxon>Bacillati</taxon>
        <taxon>Bacillota</taxon>
        <taxon>Bacilli</taxon>
        <taxon>Bacillales</taxon>
        <taxon>Bacillaceae</taxon>
        <taxon>Alteribacillus</taxon>
    </lineage>
</organism>
<evidence type="ECO:0000313" key="7">
    <source>
        <dbReference type="EMBL" id="SDI13276.1"/>
    </source>
</evidence>
<dbReference type="AlphaFoldDB" id="A0A1G8I2U0"/>
<dbReference type="InterPro" id="IPR036852">
    <property type="entry name" value="Peptidase_S8/S53_dom_sf"/>
</dbReference>
<accession>A0A1G8I2U0</accession>
<dbReference type="PROSITE" id="PS51892">
    <property type="entry name" value="SUBTILASE"/>
    <property type="match status" value="1"/>
</dbReference>
<dbReference type="InterPro" id="IPR022398">
    <property type="entry name" value="Peptidase_S8_His-AS"/>
</dbReference>
<evidence type="ECO:0000256" key="3">
    <source>
        <dbReference type="ARBA" id="ARBA00022801"/>
    </source>
</evidence>
<dbReference type="InterPro" id="IPR000209">
    <property type="entry name" value="Peptidase_S8/S53_dom"/>
</dbReference>
<comment type="caution">
    <text evidence="5">Lacks conserved residue(s) required for the propagation of feature annotation.</text>
</comment>
<dbReference type="RefSeq" id="WP_091584156.1">
    <property type="nucleotide sequence ID" value="NZ_FNDU01000005.1"/>
</dbReference>
<dbReference type="PROSITE" id="PS00137">
    <property type="entry name" value="SUBTILASE_HIS"/>
    <property type="match status" value="1"/>
</dbReference>
<keyword evidence="4" id="KW-0720">Serine protease</keyword>
<evidence type="ECO:0000256" key="2">
    <source>
        <dbReference type="ARBA" id="ARBA00022670"/>
    </source>
</evidence>
<feature type="domain" description="Peptidase S8/S53" evidence="6">
    <location>
        <begin position="110"/>
        <end position="166"/>
    </location>
</feature>
<name>A0A1G8I2U0_9BACI</name>
<evidence type="ECO:0000313" key="8">
    <source>
        <dbReference type="Proteomes" id="UP000199017"/>
    </source>
</evidence>
<gene>
    <name evidence="7" type="ORF">SAMN05216352_10519</name>
</gene>
<dbReference type="SUPFAM" id="SSF52743">
    <property type="entry name" value="Subtilisin-like"/>
    <property type="match status" value="1"/>
</dbReference>
<reference evidence="7 8" key="1">
    <citation type="submission" date="2016-10" db="EMBL/GenBank/DDBJ databases">
        <authorList>
            <person name="de Groot N.N."/>
        </authorList>
    </citation>
    <scope>NUCLEOTIDE SEQUENCE [LARGE SCALE GENOMIC DNA]</scope>
    <source>
        <strain evidence="8">P4B,CCM 7963,CECT 7998,DSM 25260,IBRC-M 10614,KCTC 13821</strain>
    </source>
</reference>
<dbReference type="PANTHER" id="PTHR43806">
    <property type="entry name" value="PEPTIDASE S8"/>
    <property type="match status" value="1"/>
</dbReference>
<protein>
    <submittedName>
        <fullName evidence="7">Serine protease AprX</fullName>
    </submittedName>
</protein>
<dbReference type="EMBL" id="FNDU01000005">
    <property type="protein sequence ID" value="SDI13276.1"/>
    <property type="molecule type" value="Genomic_DNA"/>
</dbReference>
<dbReference type="GO" id="GO:0004252">
    <property type="term" value="F:serine-type endopeptidase activity"/>
    <property type="evidence" value="ECO:0007669"/>
    <property type="project" value="InterPro"/>
</dbReference>
<dbReference type="PANTHER" id="PTHR43806:SF65">
    <property type="entry name" value="SERINE PROTEASE APRX"/>
    <property type="match status" value="1"/>
</dbReference>
<dbReference type="PRINTS" id="PR00723">
    <property type="entry name" value="SUBTILISIN"/>
</dbReference>
<dbReference type="PROSITE" id="PS00136">
    <property type="entry name" value="SUBTILASE_ASP"/>
    <property type="match status" value="1"/>
</dbReference>
<dbReference type="InterPro" id="IPR050131">
    <property type="entry name" value="Peptidase_S8_subtilisin-like"/>
</dbReference>
<keyword evidence="3" id="KW-0378">Hydrolase</keyword>
<dbReference type="Proteomes" id="UP000199017">
    <property type="component" value="Unassembled WGS sequence"/>
</dbReference>
<dbReference type="OrthoDB" id="9798386at2"/>
<evidence type="ECO:0000256" key="5">
    <source>
        <dbReference type="PROSITE-ProRule" id="PRU01240"/>
    </source>
</evidence>
<evidence type="ECO:0000256" key="4">
    <source>
        <dbReference type="ARBA" id="ARBA00022825"/>
    </source>
</evidence>
<dbReference type="GO" id="GO:0006508">
    <property type="term" value="P:proteolysis"/>
    <property type="evidence" value="ECO:0007669"/>
    <property type="project" value="UniProtKB-KW"/>
</dbReference>
<sequence length="174" mass="19206">MAKQNDPIVEQFVQQDNSTENLAVVIILKDDCKTVDISQLCSLEETDEPKYHLKEIKQITGKFCKGTLKKLIDHPIVKHVHHDYEVHINLNIATVAIGAKNANNRHNLTGNGVTVAVIDSGIYRHYDLIYPTNRIIGFRDFVNGRTVPYDDNGHGTHVAGAIAGNGAARADILA</sequence>
<dbReference type="Gene3D" id="3.40.50.200">
    <property type="entry name" value="Peptidase S8/S53 domain"/>
    <property type="match status" value="1"/>
</dbReference>
<dbReference type="InterPro" id="IPR015500">
    <property type="entry name" value="Peptidase_S8_subtilisin-rel"/>
</dbReference>
<evidence type="ECO:0000259" key="6">
    <source>
        <dbReference type="Pfam" id="PF00082"/>
    </source>
</evidence>
<dbReference type="InterPro" id="IPR023827">
    <property type="entry name" value="Peptidase_S8_Asp-AS"/>
</dbReference>
<keyword evidence="2 7" id="KW-0645">Protease</keyword>
<proteinExistence type="inferred from homology"/>
<keyword evidence="8" id="KW-1185">Reference proteome</keyword>
<dbReference type="Pfam" id="PF00082">
    <property type="entry name" value="Peptidase_S8"/>
    <property type="match status" value="1"/>
</dbReference>
<dbReference type="STRING" id="930129.SAMN05216352_10519"/>
<evidence type="ECO:0000256" key="1">
    <source>
        <dbReference type="ARBA" id="ARBA00011073"/>
    </source>
</evidence>